<name>A0A0E9PQQ8_ANGAN</name>
<evidence type="ECO:0000313" key="1">
    <source>
        <dbReference type="EMBL" id="JAH06961.1"/>
    </source>
</evidence>
<dbReference type="AlphaFoldDB" id="A0A0E9PQQ8"/>
<protein>
    <submittedName>
        <fullName evidence="1">Uncharacterized protein</fullName>
    </submittedName>
</protein>
<proteinExistence type="predicted"/>
<reference evidence="1" key="2">
    <citation type="journal article" date="2015" name="Fish Shellfish Immunol.">
        <title>Early steps in the European eel (Anguilla anguilla)-Vibrio vulnificus interaction in the gills: Role of the RtxA13 toxin.</title>
        <authorList>
            <person name="Callol A."/>
            <person name="Pajuelo D."/>
            <person name="Ebbesson L."/>
            <person name="Teles M."/>
            <person name="MacKenzie S."/>
            <person name="Amaro C."/>
        </authorList>
    </citation>
    <scope>NUCLEOTIDE SEQUENCE</scope>
</reference>
<sequence>MLKLASPSQCNMCVCVILFIVRFL</sequence>
<accession>A0A0E9PQQ8</accession>
<organism evidence="1">
    <name type="scientific">Anguilla anguilla</name>
    <name type="common">European freshwater eel</name>
    <name type="synonym">Muraena anguilla</name>
    <dbReference type="NCBI Taxonomy" id="7936"/>
    <lineage>
        <taxon>Eukaryota</taxon>
        <taxon>Metazoa</taxon>
        <taxon>Chordata</taxon>
        <taxon>Craniata</taxon>
        <taxon>Vertebrata</taxon>
        <taxon>Euteleostomi</taxon>
        <taxon>Actinopterygii</taxon>
        <taxon>Neopterygii</taxon>
        <taxon>Teleostei</taxon>
        <taxon>Anguilliformes</taxon>
        <taxon>Anguillidae</taxon>
        <taxon>Anguilla</taxon>
    </lineage>
</organism>
<dbReference type="EMBL" id="GBXM01101616">
    <property type="protein sequence ID" value="JAH06961.1"/>
    <property type="molecule type" value="Transcribed_RNA"/>
</dbReference>
<reference evidence="1" key="1">
    <citation type="submission" date="2014-11" db="EMBL/GenBank/DDBJ databases">
        <authorList>
            <person name="Amaro Gonzalez C."/>
        </authorList>
    </citation>
    <scope>NUCLEOTIDE SEQUENCE</scope>
</reference>